<dbReference type="InterPro" id="IPR007235">
    <property type="entry name" value="Glyco_trans_28_C"/>
</dbReference>
<feature type="binding site" evidence="10">
    <location>
        <position position="307"/>
    </location>
    <ligand>
        <name>UDP-N-acetyl-alpha-D-glucosamine</name>
        <dbReference type="ChEBI" id="CHEBI:57705"/>
    </ligand>
</feature>
<accession>A0A1I3I1A7</accession>
<evidence type="ECO:0000256" key="6">
    <source>
        <dbReference type="ARBA" id="ARBA00022984"/>
    </source>
</evidence>
<evidence type="ECO:0000256" key="1">
    <source>
        <dbReference type="ARBA" id="ARBA00022475"/>
    </source>
</evidence>
<comment type="subcellular location">
    <subcellularLocation>
        <location evidence="10">Cell membrane</location>
        <topology evidence="10">Peripheral membrane protein</topology>
        <orientation evidence="10">Cytoplasmic side</orientation>
    </subcellularLocation>
</comment>
<keyword evidence="5 10" id="KW-0133">Cell shape</keyword>
<feature type="binding site" evidence="10">
    <location>
        <begin position="17"/>
        <end position="19"/>
    </location>
    <ligand>
        <name>UDP-N-acetyl-alpha-D-glucosamine</name>
        <dbReference type="ChEBI" id="CHEBI:57705"/>
    </ligand>
</feature>
<dbReference type="GO" id="GO:0009252">
    <property type="term" value="P:peptidoglycan biosynthetic process"/>
    <property type="evidence" value="ECO:0007669"/>
    <property type="project" value="UniProtKB-UniRule"/>
</dbReference>
<dbReference type="EMBL" id="FOQK01000036">
    <property type="protein sequence ID" value="SFI41629.1"/>
    <property type="molecule type" value="Genomic_DNA"/>
</dbReference>
<dbReference type="UniPathway" id="UPA00219"/>
<keyword evidence="2 10" id="KW-0132">Cell division</keyword>
<dbReference type="GO" id="GO:0005975">
    <property type="term" value="P:carbohydrate metabolic process"/>
    <property type="evidence" value="ECO:0007669"/>
    <property type="project" value="InterPro"/>
</dbReference>
<evidence type="ECO:0000256" key="5">
    <source>
        <dbReference type="ARBA" id="ARBA00022960"/>
    </source>
</evidence>
<evidence type="ECO:0000259" key="11">
    <source>
        <dbReference type="Pfam" id="PF03033"/>
    </source>
</evidence>
<evidence type="ECO:0000256" key="3">
    <source>
        <dbReference type="ARBA" id="ARBA00022676"/>
    </source>
</evidence>
<sequence>MIKRGLTLNIIVSGGGTGGHIYPAITIIRTIQEKYPDAKFLYVGTKRGLEADIIPKEGLPLATVDIQGFERHLTPDNLRRAGKAIVGVAKAAKIVRDFHPDAVIGTGGYVCGPILLAASLLHVPTLIQEQNVVPGITNKILAKFVTRIAAGTEEAKKHFPAGKVVFTGNPIRREVMSARREESAAAFGFDPARKTVLISGGSRGARSINRAMIDVLVQAARQPEVQYLHVTGKQEYEDVMARLEAAGLDLAQTKHIQVRPYLYDMPKAMAMADLAVFRAGATGLAELTARGIPAILVPYPYAAENHQEHNARALEAAGAARMILNKDLTSERLGAVLTELLSDDDKLTAMAEASRSMGRPEAAADIAEMVLDLASHR</sequence>
<keyword evidence="7 10" id="KW-0472">Membrane</keyword>
<name>A0A1I3I1A7_SELRU</name>
<feature type="domain" description="Glycosyl transferase family 28 C-terminal" evidence="12">
    <location>
        <begin position="195"/>
        <end position="364"/>
    </location>
</feature>
<comment type="caution">
    <text evidence="10">Lacks conserved residue(s) required for the propagation of feature annotation.</text>
</comment>
<dbReference type="GO" id="GO:0051301">
    <property type="term" value="P:cell division"/>
    <property type="evidence" value="ECO:0007669"/>
    <property type="project" value="UniProtKB-KW"/>
</dbReference>
<keyword evidence="3 10" id="KW-0328">Glycosyltransferase</keyword>
<comment type="catalytic activity">
    <reaction evidence="10">
        <text>di-trans,octa-cis-undecaprenyl diphospho-N-acetyl-alpha-D-muramoyl-L-alanyl-D-glutamyl-meso-2,6-diaminopimeloyl-D-alanyl-D-alanine + UDP-N-acetyl-alpha-D-glucosamine = di-trans,octa-cis-undecaprenyl diphospho-[N-acetyl-alpha-D-glucosaminyl-(1-&gt;4)]-N-acetyl-alpha-D-muramoyl-L-alanyl-D-glutamyl-meso-2,6-diaminopimeloyl-D-alanyl-D-alanine + UDP + H(+)</text>
        <dbReference type="Rhea" id="RHEA:31227"/>
        <dbReference type="ChEBI" id="CHEBI:15378"/>
        <dbReference type="ChEBI" id="CHEBI:57705"/>
        <dbReference type="ChEBI" id="CHEBI:58223"/>
        <dbReference type="ChEBI" id="CHEBI:61387"/>
        <dbReference type="ChEBI" id="CHEBI:61388"/>
        <dbReference type="EC" id="2.4.1.227"/>
    </reaction>
</comment>
<dbReference type="GO" id="GO:0051991">
    <property type="term" value="F:UDP-N-acetyl-D-glucosamine:N-acetylmuramoyl-L-alanyl-D-glutamyl-meso-2,6-diaminopimelyl-D-alanyl-D-alanine-diphosphoundecaprenol 4-beta-N-acetylglucosaminlytransferase activity"/>
    <property type="evidence" value="ECO:0007669"/>
    <property type="project" value="RHEA"/>
</dbReference>
<evidence type="ECO:0000259" key="12">
    <source>
        <dbReference type="Pfam" id="PF04101"/>
    </source>
</evidence>
<dbReference type="Pfam" id="PF03033">
    <property type="entry name" value="Glyco_transf_28"/>
    <property type="match status" value="1"/>
</dbReference>
<dbReference type="NCBIfam" id="TIGR01133">
    <property type="entry name" value="murG"/>
    <property type="match status" value="1"/>
</dbReference>
<feature type="binding site" evidence="10">
    <location>
        <position position="172"/>
    </location>
    <ligand>
        <name>UDP-N-acetyl-alpha-D-glucosamine</name>
        <dbReference type="ChEBI" id="CHEBI:57705"/>
    </ligand>
</feature>
<gene>
    <name evidence="10" type="primary">murG</name>
    <name evidence="13" type="ORF">SAMN04487861_13623</name>
</gene>
<feature type="binding site" evidence="10">
    <location>
        <position position="131"/>
    </location>
    <ligand>
        <name>UDP-N-acetyl-alpha-D-glucosamine</name>
        <dbReference type="ChEBI" id="CHEBI:57705"/>
    </ligand>
</feature>
<dbReference type="HAMAP" id="MF_00033">
    <property type="entry name" value="MurG"/>
    <property type="match status" value="1"/>
</dbReference>
<feature type="binding site" evidence="10">
    <location>
        <position position="202"/>
    </location>
    <ligand>
        <name>UDP-N-acetyl-alpha-D-glucosamine</name>
        <dbReference type="ChEBI" id="CHEBI:57705"/>
    </ligand>
</feature>
<dbReference type="Gene3D" id="3.40.50.2000">
    <property type="entry name" value="Glycogen Phosphorylase B"/>
    <property type="match status" value="2"/>
</dbReference>
<comment type="function">
    <text evidence="10">Cell wall formation. Catalyzes the transfer of a GlcNAc subunit on undecaprenyl-pyrophosphoryl-MurNAc-pentapeptide (lipid intermediate I) to form undecaprenyl-pyrophosphoryl-MurNAc-(pentapeptide)GlcNAc (lipid intermediate II).</text>
</comment>
<proteinExistence type="inferred from homology"/>
<dbReference type="PANTHER" id="PTHR21015:SF22">
    <property type="entry name" value="GLYCOSYLTRANSFERASE"/>
    <property type="match status" value="1"/>
</dbReference>
<dbReference type="GO" id="GO:0071555">
    <property type="term" value="P:cell wall organization"/>
    <property type="evidence" value="ECO:0007669"/>
    <property type="project" value="UniProtKB-KW"/>
</dbReference>
<feature type="domain" description="Glycosyltransferase family 28 N-terminal" evidence="11">
    <location>
        <begin position="10"/>
        <end position="149"/>
    </location>
</feature>
<dbReference type="Pfam" id="PF04101">
    <property type="entry name" value="Glyco_tran_28_C"/>
    <property type="match status" value="1"/>
</dbReference>
<dbReference type="InterPro" id="IPR006009">
    <property type="entry name" value="GlcNAc_MurG"/>
</dbReference>
<evidence type="ECO:0000256" key="10">
    <source>
        <dbReference type="HAMAP-Rule" id="MF_00033"/>
    </source>
</evidence>
<keyword evidence="9 10" id="KW-0961">Cell wall biogenesis/degradation</keyword>
<dbReference type="InterPro" id="IPR004276">
    <property type="entry name" value="GlycoTrans_28_N"/>
</dbReference>
<dbReference type="SUPFAM" id="SSF53756">
    <property type="entry name" value="UDP-Glycosyltransferase/glycogen phosphorylase"/>
    <property type="match status" value="1"/>
</dbReference>
<evidence type="ECO:0000256" key="4">
    <source>
        <dbReference type="ARBA" id="ARBA00022679"/>
    </source>
</evidence>
<evidence type="ECO:0000256" key="2">
    <source>
        <dbReference type="ARBA" id="ARBA00022618"/>
    </source>
</evidence>
<keyword evidence="8 10" id="KW-0131">Cell cycle</keyword>
<evidence type="ECO:0000256" key="9">
    <source>
        <dbReference type="ARBA" id="ARBA00023316"/>
    </source>
</evidence>
<dbReference type="GO" id="GO:0050511">
    <property type="term" value="F:undecaprenyldiphospho-muramoylpentapeptide beta-N-acetylglucosaminyltransferase activity"/>
    <property type="evidence" value="ECO:0007669"/>
    <property type="project" value="UniProtKB-UniRule"/>
</dbReference>
<evidence type="ECO:0000256" key="7">
    <source>
        <dbReference type="ARBA" id="ARBA00023136"/>
    </source>
</evidence>
<dbReference type="AlphaFoldDB" id="A0A1I3I1A7"/>
<keyword evidence="6 10" id="KW-0573">Peptidoglycan synthesis</keyword>
<organism evidence="13 14">
    <name type="scientific">Selenomonas ruminantium</name>
    <dbReference type="NCBI Taxonomy" id="971"/>
    <lineage>
        <taxon>Bacteria</taxon>
        <taxon>Bacillati</taxon>
        <taxon>Bacillota</taxon>
        <taxon>Negativicutes</taxon>
        <taxon>Selenomonadales</taxon>
        <taxon>Selenomonadaceae</taxon>
        <taxon>Selenomonas</taxon>
    </lineage>
</organism>
<dbReference type="GO" id="GO:0008360">
    <property type="term" value="P:regulation of cell shape"/>
    <property type="evidence" value="ECO:0007669"/>
    <property type="project" value="UniProtKB-KW"/>
</dbReference>
<evidence type="ECO:0000313" key="14">
    <source>
        <dbReference type="Proteomes" id="UP000183639"/>
    </source>
</evidence>
<evidence type="ECO:0000313" key="13">
    <source>
        <dbReference type="EMBL" id="SFI41629.1"/>
    </source>
</evidence>
<keyword evidence="1 10" id="KW-1003">Cell membrane</keyword>
<dbReference type="PANTHER" id="PTHR21015">
    <property type="entry name" value="UDP-N-ACETYLGLUCOSAMINE--N-ACETYLMURAMYL-(PENTAPEPTIDE) PYROPHOSPHORYL-UNDECAPRENOL N-ACETYLGLUCOSAMINE TRANSFERASE 1"/>
    <property type="match status" value="1"/>
</dbReference>
<keyword evidence="4 10" id="KW-0808">Transferase</keyword>
<evidence type="ECO:0000256" key="8">
    <source>
        <dbReference type="ARBA" id="ARBA00023306"/>
    </source>
</evidence>
<comment type="similarity">
    <text evidence="10">Belongs to the glycosyltransferase 28 family. MurG subfamily.</text>
</comment>
<dbReference type="Proteomes" id="UP000183639">
    <property type="component" value="Unassembled WGS sequence"/>
</dbReference>
<reference evidence="13 14" key="1">
    <citation type="submission" date="2016-10" db="EMBL/GenBank/DDBJ databases">
        <authorList>
            <person name="de Groot N.N."/>
        </authorList>
    </citation>
    <scope>NUCLEOTIDE SEQUENCE [LARGE SCALE GENOMIC DNA]</scope>
    <source>
        <strain evidence="13 14">Z108</strain>
    </source>
</reference>
<comment type="pathway">
    <text evidence="10">Cell wall biogenesis; peptidoglycan biosynthesis.</text>
</comment>
<protein>
    <recommendedName>
        <fullName evidence="10">UDP-N-acetylglucosamine--N-acetylmuramyl-(pentapeptide) pyrophosphoryl-undecaprenol N-acetylglucosamine transferase</fullName>
        <ecNumber evidence="10">2.4.1.227</ecNumber>
    </recommendedName>
    <alternativeName>
        <fullName evidence="10">Undecaprenyl-PP-MurNAc-pentapeptide-UDPGlcNAc GlcNAc transferase</fullName>
    </alternativeName>
</protein>
<dbReference type="EC" id="2.4.1.227" evidence="10"/>
<dbReference type="GO" id="GO:0005886">
    <property type="term" value="C:plasma membrane"/>
    <property type="evidence" value="ECO:0007669"/>
    <property type="project" value="UniProtKB-SubCell"/>
</dbReference>
<dbReference type="CDD" id="cd03785">
    <property type="entry name" value="GT28_MurG"/>
    <property type="match status" value="1"/>
</dbReference>